<dbReference type="InterPro" id="IPR041575">
    <property type="entry name" value="Rubredoxin_C"/>
</dbReference>
<comment type="cofactor">
    <cofactor evidence="1">
        <name>FAD</name>
        <dbReference type="ChEBI" id="CHEBI:57692"/>
    </cofactor>
</comment>
<dbReference type="Pfam" id="PF18267">
    <property type="entry name" value="Rubredoxin_C"/>
    <property type="match status" value="1"/>
</dbReference>
<sequence length="404" mass="43447">MMRVVIIGAGMAGSKLAEELAHNSTAKLAITLIGEEPKVGYNRIMLSSLLAEEIGDEDMRLVDLVKMRDSGVNIIAEDPVVTISSKQKKVILSSGRVIDYDKLVFATGSKANILPIEGANGHNVMGFRTWQDVDRMSALPAAQNVVVVGGGLLGLEAAVGLVKRGHQVTVFHRSGHLLNRQLDAAAASLLQRRLETMEIEFCLSDSPTRFIHDASGAVCRLLHGNGQQKPVDLVIMAAGIVPETQLAEQAGLAVNKAILVDAQMTTSDADIYALGECCEFEQQTFGLVAPIWSQISVLTQVLAGSAANFTIMPTPTKLKVSGINLFSVGKIQPDANDACLIFEDVSANHYRKLVVNDGRLVGAILYGNVADGSWYFQLIQNQTKVTAMLDRLIFGEAYCQSQVA</sequence>
<dbReference type="PANTHER" id="PTHR43429:SF3">
    <property type="entry name" value="NITRITE REDUCTASE [NAD(P)H]"/>
    <property type="match status" value="1"/>
</dbReference>
<evidence type="ECO:0000256" key="3">
    <source>
        <dbReference type="ARBA" id="ARBA00022630"/>
    </source>
</evidence>
<dbReference type="Gene3D" id="3.30.390.30">
    <property type="match status" value="1"/>
</dbReference>
<comment type="similarity">
    <text evidence="2">Belongs to the FAD-dependent oxidoreductase family.</text>
</comment>
<dbReference type="PANTHER" id="PTHR43429">
    <property type="entry name" value="PYRIDINE NUCLEOTIDE-DISULFIDE OXIDOREDUCTASE DOMAIN-CONTAINING"/>
    <property type="match status" value="1"/>
</dbReference>
<keyword evidence="8" id="KW-1185">Reference proteome</keyword>
<dbReference type="InterPro" id="IPR050260">
    <property type="entry name" value="FAD-bd_OxRdtase"/>
</dbReference>
<proteinExistence type="inferred from homology"/>
<name>A0A366CX50_9GAMM</name>
<dbReference type="PRINTS" id="PR00411">
    <property type="entry name" value="PNDRDTASEI"/>
</dbReference>
<dbReference type="EMBL" id="QNRF01000006">
    <property type="protein sequence ID" value="RBO82226.1"/>
    <property type="molecule type" value="Genomic_DNA"/>
</dbReference>
<dbReference type="RefSeq" id="WP_245931930.1">
    <property type="nucleotide sequence ID" value="NZ_QNRF01000006.1"/>
</dbReference>
<keyword evidence="4" id="KW-0274">FAD</keyword>
<feature type="domain" description="FAD/NAD(P)-binding" evidence="5">
    <location>
        <begin position="2"/>
        <end position="282"/>
    </location>
</feature>
<dbReference type="PRINTS" id="PR00368">
    <property type="entry name" value="FADPNR"/>
</dbReference>
<evidence type="ECO:0000313" key="8">
    <source>
        <dbReference type="Proteomes" id="UP000252086"/>
    </source>
</evidence>
<evidence type="ECO:0000313" key="7">
    <source>
        <dbReference type="EMBL" id="RBO82226.1"/>
    </source>
</evidence>
<feature type="domain" description="NADH-rubredoxin oxidoreductase C-terminal" evidence="6">
    <location>
        <begin position="316"/>
        <end position="383"/>
    </location>
</feature>
<reference evidence="7 8" key="1">
    <citation type="submission" date="2018-06" db="EMBL/GenBank/DDBJ databases">
        <title>Genomic Encyclopedia of Type Strains, Phase III (KMG-III): the genomes of soil and plant-associated and newly described type strains.</title>
        <authorList>
            <person name="Whitman W."/>
        </authorList>
    </citation>
    <scope>NUCLEOTIDE SEQUENCE [LARGE SCALE GENOMIC DNA]</scope>
    <source>
        <strain evidence="7 8">CECT 7732</strain>
    </source>
</reference>
<protein>
    <submittedName>
        <fullName evidence="7">Assimilatory nitrate reductase (NADH) beta subunit</fullName>
    </submittedName>
</protein>
<dbReference type="InterPro" id="IPR016156">
    <property type="entry name" value="FAD/NAD-linked_Rdtase_dimer_sf"/>
</dbReference>
<dbReference type="InterPro" id="IPR036188">
    <property type="entry name" value="FAD/NAD-bd_sf"/>
</dbReference>
<accession>A0A366CX50</accession>
<evidence type="ECO:0000259" key="6">
    <source>
        <dbReference type="Pfam" id="PF18267"/>
    </source>
</evidence>
<dbReference type="AlphaFoldDB" id="A0A366CX50"/>
<dbReference type="InterPro" id="IPR023753">
    <property type="entry name" value="FAD/NAD-binding_dom"/>
</dbReference>
<evidence type="ECO:0000259" key="5">
    <source>
        <dbReference type="Pfam" id="PF07992"/>
    </source>
</evidence>
<dbReference type="SUPFAM" id="SSF51905">
    <property type="entry name" value="FAD/NAD(P)-binding domain"/>
    <property type="match status" value="2"/>
</dbReference>
<dbReference type="GO" id="GO:0016491">
    <property type="term" value="F:oxidoreductase activity"/>
    <property type="evidence" value="ECO:0007669"/>
    <property type="project" value="InterPro"/>
</dbReference>
<evidence type="ECO:0000256" key="4">
    <source>
        <dbReference type="ARBA" id="ARBA00022827"/>
    </source>
</evidence>
<organism evidence="7 8">
    <name type="scientific">Marinomonas aquiplantarum</name>
    <dbReference type="NCBI Taxonomy" id="491951"/>
    <lineage>
        <taxon>Bacteria</taxon>
        <taxon>Pseudomonadati</taxon>
        <taxon>Pseudomonadota</taxon>
        <taxon>Gammaproteobacteria</taxon>
        <taxon>Oceanospirillales</taxon>
        <taxon>Oceanospirillaceae</taxon>
        <taxon>Marinomonas</taxon>
    </lineage>
</organism>
<dbReference type="Gene3D" id="3.50.50.60">
    <property type="entry name" value="FAD/NAD(P)-binding domain"/>
    <property type="match status" value="2"/>
</dbReference>
<evidence type="ECO:0000256" key="2">
    <source>
        <dbReference type="ARBA" id="ARBA00006442"/>
    </source>
</evidence>
<gene>
    <name evidence="7" type="ORF">DFP76_10654</name>
</gene>
<comment type="caution">
    <text evidence="7">The sequence shown here is derived from an EMBL/GenBank/DDBJ whole genome shotgun (WGS) entry which is preliminary data.</text>
</comment>
<keyword evidence="3" id="KW-0285">Flavoprotein</keyword>
<dbReference type="Proteomes" id="UP000252086">
    <property type="component" value="Unassembled WGS sequence"/>
</dbReference>
<evidence type="ECO:0000256" key="1">
    <source>
        <dbReference type="ARBA" id="ARBA00001974"/>
    </source>
</evidence>
<dbReference type="Pfam" id="PF07992">
    <property type="entry name" value="Pyr_redox_2"/>
    <property type="match status" value="1"/>
</dbReference>